<dbReference type="GO" id="GO:0098552">
    <property type="term" value="C:side of membrane"/>
    <property type="evidence" value="ECO:0007669"/>
    <property type="project" value="UniProtKB-KW"/>
</dbReference>
<accession>A0A3P8WFJ1</accession>
<evidence type="ECO:0000256" key="1">
    <source>
        <dbReference type="ARBA" id="ARBA00022729"/>
    </source>
</evidence>
<feature type="signal peptide" evidence="2">
    <location>
        <begin position="1"/>
        <end position="24"/>
    </location>
</feature>
<evidence type="ECO:0000313" key="4">
    <source>
        <dbReference type="Proteomes" id="UP000265120"/>
    </source>
</evidence>
<name>A0A3P8WFJ1_CYNSE</name>
<dbReference type="AlphaFoldDB" id="A0A3P8WFJ1"/>
<protein>
    <submittedName>
        <fullName evidence="3">Uncharacterized protein</fullName>
    </submittedName>
</protein>
<dbReference type="Proteomes" id="UP000265120">
    <property type="component" value="Chromosome 18"/>
</dbReference>
<dbReference type="PROSITE" id="PS00983">
    <property type="entry name" value="LY6_UPAR"/>
    <property type="match status" value="1"/>
</dbReference>
<reference evidence="3 4" key="1">
    <citation type="journal article" date="2014" name="Nat. Genet.">
        <title>Whole-genome sequence of a flatfish provides insights into ZW sex chromosome evolution and adaptation to a benthic lifestyle.</title>
        <authorList>
            <person name="Chen S."/>
            <person name="Zhang G."/>
            <person name="Shao C."/>
            <person name="Huang Q."/>
            <person name="Liu G."/>
            <person name="Zhang P."/>
            <person name="Song W."/>
            <person name="An N."/>
            <person name="Chalopin D."/>
            <person name="Volff J.N."/>
            <person name="Hong Y."/>
            <person name="Li Q."/>
            <person name="Sha Z."/>
            <person name="Zhou H."/>
            <person name="Xie M."/>
            <person name="Yu Q."/>
            <person name="Liu Y."/>
            <person name="Xiang H."/>
            <person name="Wang N."/>
            <person name="Wu K."/>
            <person name="Yang C."/>
            <person name="Zhou Q."/>
            <person name="Liao X."/>
            <person name="Yang L."/>
            <person name="Hu Q."/>
            <person name="Zhang J."/>
            <person name="Meng L."/>
            <person name="Jin L."/>
            <person name="Tian Y."/>
            <person name="Lian J."/>
            <person name="Yang J."/>
            <person name="Miao G."/>
            <person name="Liu S."/>
            <person name="Liang Z."/>
            <person name="Yan F."/>
            <person name="Li Y."/>
            <person name="Sun B."/>
            <person name="Zhang H."/>
            <person name="Zhang J."/>
            <person name="Zhu Y."/>
            <person name="Du M."/>
            <person name="Zhao Y."/>
            <person name="Schartl M."/>
            <person name="Tang Q."/>
            <person name="Wang J."/>
        </authorList>
    </citation>
    <scope>NUCLEOTIDE SEQUENCE</scope>
</reference>
<dbReference type="InterPro" id="IPR018363">
    <property type="entry name" value="CD59_antigen_CS"/>
</dbReference>
<proteinExistence type="predicted"/>
<reference evidence="3" key="2">
    <citation type="submission" date="2025-08" db="UniProtKB">
        <authorList>
            <consortium name="Ensembl"/>
        </authorList>
    </citation>
    <scope>IDENTIFICATION</scope>
</reference>
<evidence type="ECO:0000256" key="2">
    <source>
        <dbReference type="SAM" id="SignalP"/>
    </source>
</evidence>
<organism evidence="3 4">
    <name type="scientific">Cynoglossus semilaevis</name>
    <name type="common">Tongue sole</name>
    <dbReference type="NCBI Taxonomy" id="244447"/>
    <lineage>
        <taxon>Eukaryota</taxon>
        <taxon>Metazoa</taxon>
        <taxon>Chordata</taxon>
        <taxon>Craniata</taxon>
        <taxon>Vertebrata</taxon>
        <taxon>Euteleostomi</taxon>
        <taxon>Actinopterygii</taxon>
        <taxon>Neopterygii</taxon>
        <taxon>Teleostei</taxon>
        <taxon>Neoteleostei</taxon>
        <taxon>Acanthomorphata</taxon>
        <taxon>Carangaria</taxon>
        <taxon>Pleuronectiformes</taxon>
        <taxon>Pleuronectoidei</taxon>
        <taxon>Cynoglossidae</taxon>
        <taxon>Cynoglossinae</taxon>
        <taxon>Cynoglossus</taxon>
    </lineage>
</organism>
<sequence>SVIMKTSVAFWLGISFALFGFGSSLQCYSCPGGSTSSCEVKQDCNQGEDSCLTVKAEGKPVRTKQERGKNQSPVLCEISLLKSWCRKKEKSPQHRLPINQGVVTVVQDTLVDKRQHMSTLHHVCL</sequence>
<dbReference type="Ensembl" id="ENSCSET00000023667.1">
    <property type="protein sequence ID" value="ENSCSEP00000023360.1"/>
    <property type="gene ID" value="ENSCSEG00000014902.1"/>
</dbReference>
<dbReference type="Gene3D" id="2.10.60.10">
    <property type="entry name" value="CD59"/>
    <property type="match status" value="1"/>
</dbReference>
<keyword evidence="4" id="KW-1185">Reference proteome</keyword>
<dbReference type="InParanoid" id="A0A3P8WFJ1"/>
<dbReference type="STRING" id="244447.ENSCSEP00000023360"/>
<dbReference type="SUPFAM" id="SSF57302">
    <property type="entry name" value="Snake toxin-like"/>
    <property type="match status" value="1"/>
</dbReference>
<reference evidence="3" key="3">
    <citation type="submission" date="2025-09" db="UniProtKB">
        <authorList>
            <consortium name="Ensembl"/>
        </authorList>
    </citation>
    <scope>IDENTIFICATION</scope>
</reference>
<keyword evidence="1 2" id="KW-0732">Signal</keyword>
<evidence type="ECO:0000313" key="3">
    <source>
        <dbReference type="Ensembl" id="ENSCSEP00000023360.1"/>
    </source>
</evidence>
<feature type="chain" id="PRO_5018000649" evidence="2">
    <location>
        <begin position="25"/>
        <end position="125"/>
    </location>
</feature>
<dbReference type="InterPro" id="IPR045860">
    <property type="entry name" value="Snake_toxin-like_sf"/>
</dbReference>